<keyword evidence="3" id="KW-1185">Reference proteome</keyword>
<organism evidence="2 3">
    <name type="scientific">Lactiplantibacillus dongliensis</name>
    <dbReference type="NCBI Taxonomy" id="2559919"/>
    <lineage>
        <taxon>Bacteria</taxon>
        <taxon>Bacillati</taxon>
        <taxon>Bacillota</taxon>
        <taxon>Bacilli</taxon>
        <taxon>Lactobacillales</taxon>
        <taxon>Lactobacillaceae</taxon>
        <taxon>Lactiplantibacillus</taxon>
    </lineage>
</organism>
<reference evidence="3" key="1">
    <citation type="journal article" date="2019" name="Int. J. Syst. Evol. Microbiol.">
        <title>The Global Catalogue of Microorganisms (GCM) 10K type strain sequencing project: providing services to taxonomists for standard genome sequencing and annotation.</title>
        <authorList>
            <consortium name="The Broad Institute Genomics Platform"/>
            <consortium name="The Broad Institute Genome Sequencing Center for Infectious Disease"/>
            <person name="Wu L."/>
            <person name="Ma J."/>
        </authorList>
    </citation>
    <scope>NUCLEOTIDE SEQUENCE [LARGE SCALE GENOMIC DNA]</scope>
    <source>
        <strain evidence="3">CCM 8932</strain>
    </source>
</reference>
<dbReference type="RefSeq" id="WP_137641300.1">
    <property type="nucleotide sequence ID" value="NZ_BJDK01000049.1"/>
</dbReference>
<dbReference type="Proteomes" id="UP001596253">
    <property type="component" value="Unassembled WGS sequence"/>
</dbReference>
<evidence type="ECO:0000313" key="3">
    <source>
        <dbReference type="Proteomes" id="UP001596253"/>
    </source>
</evidence>
<sequence>MTATNENYQYPLDETWTTSEIITVTNFYRLIEAANESTVSKAELMTAYQAFKQIVPAKSLEKQIGREFEAASGYSIYKTMQAAQQTTKQRVRYRS</sequence>
<dbReference type="EMBL" id="JBHSSD010000014">
    <property type="protein sequence ID" value="MFC6163854.1"/>
    <property type="molecule type" value="Genomic_DNA"/>
</dbReference>
<dbReference type="Pfam" id="PF05256">
    <property type="entry name" value="UPF0223"/>
    <property type="match status" value="1"/>
</dbReference>
<evidence type="ECO:0000256" key="1">
    <source>
        <dbReference type="HAMAP-Rule" id="MF_01041"/>
    </source>
</evidence>
<comment type="caution">
    <text evidence="2">The sequence shown here is derived from an EMBL/GenBank/DDBJ whole genome shotgun (WGS) entry which is preliminary data.</text>
</comment>
<protein>
    <recommendedName>
        <fullName evidence="1">UPF0223 protein ACFP3T_04100</fullName>
    </recommendedName>
</protein>
<name>A0ABW1R3U9_9LACO</name>
<dbReference type="NCBIfam" id="NF003353">
    <property type="entry name" value="PRK04387.1"/>
    <property type="match status" value="1"/>
</dbReference>
<gene>
    <name evidence="2" type="ORF">ACFP3T_04100</name>
</gene>
<proteinExistence type="inferred from homology"/>
<comment type="similarity">
    <text evidence="1">Belongs to the UPF0223 family.</text>
</comment>
<dbReference type="InterPro" id="IPR023324">
    <property type="entry name" value="BH2638-like_sf"/>
</dbReference>
<evidence type="ECO:0000313" key="2">
    <source>
        <dbReference type="EMBL" id="MFC6163854.1"/>
    </source>
</evidence>
<dbReference type="HAMAP" id="MF_01041">
    <property type="entry name" value="UPF0223"/>
    <property type="match status" value="1"/>
</dbReference>
<dbReference type="SUPFAM" id="SSF158504">
    <property type="entry name" value="BH2638-like"/>
    <property type="match status" value="1"/>
</dbReference>
<dbReference type="PIRSF" id="PIRSF037260">
    <property type="entry name" value="UPF0223"/>
    <property type="match status" value="1"/>
</dbReference>
<accession>A0ABW1R3U9</accession>
<dbReference type="InterPro" id="IPR007920">
    <property type="entry name" value="UPF0223"/>
</dbReference>
<dbReference type="Gene3D" id="1.10.220.80">
    <property type="entry name" value="BH2638-like"/>
    <property type="match status" value="1"/>
</dbReference>